<dbReference type="OrthoDB" id="3561344at2759"/>
<reference evidence="1 2" key="1">
    <citation type="submission" date="2017-12" db="EMBL/GenBank/DDBJ databases">
        <title>Comparative genomics of Botrytis spp.</title>
        <authorList>
            <person name="Valero-Jimenez C.A."/>
            <person name="Tapia P."/>
            <person name="Veloso J."/>
            <person name="Silva-Moreno E."/>
            <person name="Staats M."/>
            <person name="Valdes J.H."/>
            <person name="Van Kan J.A.L."/>
        </authorList>
    </citation>
    <scope>NUCLEOTIDE SEQUENCE [LARGE SCALE GENOMIC DNA]</scope>
    <source>
        <strain evidence="1 2">Bt9001</strain>
    </source>
</reference>
<organism evidence="1 2">
    <name type="scientific">Botrytis tulipae</name>
    <dbReference type="NCBI Taxonomy" id="87230"/>
    <lineage>
        <taxon>Eukaryota</taxon>
        <taxon>Fungi</taxon>
        <taxon>Dikarya</taxon>
        <taxon>Ascomycota</taxon>
        <taxon>Pezizomycotina</taxon>
        <taxon>Leotiomycetes</taxon>
        <taxon>Helotiales</taxon>
        <taxon>Sclerotiniaceae</taxon>
        <taxon>Botrytis</taxon>
    </lineage>
</organism>
<accession>A0A4Z1EJY0</accession>
<evidence type="ECO:0000313" key="1">
    <source>
        <dbReference type="EMBL" id="TGO10868.1"/>
    </source>
</evidence>
<dbReference type="AlphaFoldDB" id="A0A4Z1EJY0"/>
<name>A0A4Z1EJY0_9HELO</name>
<dbReference type="EMBL" id="PQXH01000123">
    <property type="protein sequence ID" value="TGO10868.1"/>
    <property type="molecule type" value="Genomic_DNA"/>
</dbReference>
<sequence length="93" mass="10238">MDPPDINAAMDGPSVPVLSSLINFCKDLFYKLNTSNTMIPSNIKDTINASSVQVASSFPNFSLLPREIQLKIWFQALPEGKMPHALHDASFDS</sequence>
<gene>
    <name evidence="1" type="ORF">BTUL_0123g00100</name>
</gene>
<proteinExistence type="predicted"/>
<evidence type="ECO:0000313" key="2">
    <source>
        <dbReference type="Proteomes" id="UP000297777"/>
    </source>
</evidence>
<protein>
    <submittedName>
        <fullName evidence="1">Uncharacterized protein</fullName>
    </submittedName>
</protein>
<comment type="caution">
    <text evidence="1">The sequence shown here is derived from an EMBL/GenBank/DDBJ whole genome shotgun (WGS) entry which is preliminary data.</text>
</comment>
<keyword evidence="2" id="KW-1185">Reference proteome</keyword>
<dbReference type="Proteomes" id="UP000297777">
    <property type="component" value="Unassembled WGS sequence"/>
</dbReference>